<organism evidence="3 4">
    <name type="scientific">Sporothrix epigloea</name>
    <dbReference type="NCBI Taxonomy" id="1892477"/>
    <lineage>
        <taxon>Eukaryota</taxon>
        <taxon>Fungi</taxon>
        <taxon>Dikarya</taxon>
        <taxon>Ascomycota</taxon>
        <taxon>Pezizomycotina</taxon>
        <taxon>Sordariomycetes</taxon>
        <taxon>Sordariomycetidae</taxon>
        <taxon>Ophiostomatales</taxon>
        <taxon>Ophiostomataceae</taxon>
        <taxon>Sporothrix</taxon>
    </lineage>
</organism>
<dbReference type="Pfam" id="PF11911">
    <property type="entry name" value="DUF3429"/>
    <property type="match status" value="1"/>
</dbReference>
<keyword evidence="2" id="KW-0472">Membrane</keyword>
<keyword evidence="2" id="KW-1133">Transmembrane helix</keyword>
<feature type="compositionally biased region" description="Basic and acidic residues" evidence="1">
    <location>
        <begin position="80"/>
        <end position="97"/>
    </location>
</feature>
<feature type="compositionally biased region" description="Basic and acidic residues" evidence="1">
    <location>
        <begin position="50"/>
        <end position="73"/>
    </location>
</feature>
<evidence type="ECO:0000313" key="4">
    <source>
        <dbReference type="Proteomes" id="UP001642501"/>
    </source>
</evidence>
<feature type="transmembrane region" description="Helical" evidence="2">
    <location>
        <begin position="217"/>
        <end position="247"/>
    </location>
</feature>
<evidence type="ECO:0000313" key="3">
    <source>
        <dbReference type="EMBL" id="CAK7273877.1"/>
    </source>
</evidence>
<keyword evidence="4" id="KW-1185">Reference proteome</keyword>
<feature type="transmembrane region" description="Helical" evidence="2">
    <location>
        <begin position="180"/>
        <end position="197"/>
    </location>
</feature>
<evidence type="ECO:0008006" key="5">
    <source>
        <dbReference type="Google" id="ProtNLM"/>
    </source>
</evidence>
<dbReference type="EMBL" id="CAWUOM010000147">
    <property type="protein sequence ID" value="CAK7273877.1"/>
    <property type="molecule type" value="Genomic_DNA"/>
</dbReference>
<dbReference type="PANTHER" id="PTHR15887:SF1">
    <property type="entry name" value="TRANSMEMBRANE PROTEIN 69"/>
    <property type="match status" value="1"/>
</dbReference>
<feature type="transmembrane region" description="Helical" evidence="2">
    <location>
        <begin position="123"/>
        <end position="145"/>
    </location>
</feature>
<feature type="region of interest" description="Disordered" evidence="1">
    <location>
        <begin position="327"/>
        <end position="435"/>
    </location>
</feature>
<dbReference type="Proteomes" id="UP001642501">
    <property type="component" value="Unassembled WGS sequence"/>
</dbReference>
<feature type="compositionally biased region" description="Basic and acidic residues" evidence="1">
    <location>
        <begin position="376"/>
        <end position="435"/>
    </location>
</feature>
<feature type="transmembrane region" description="Helical" evidence="2">
    <location>
        <begin position="267"/>
        <end position="287"/>
    </location>
</feature>
<accession>A0ABP0E0C0</accession>
<protein>
    <recommendedName>
        <fullName evidence="5">Mitochondrial inner membrane protein 1 protein</fullName>
    </recommendedName>
</protein>
<dbReference type="PANTHER" id="PTHR15887">
    <property type="entry name" value="TRANSMEMBRANE PROTEIN 69"/>
    <property type="match status" value="1"/>
</dbReference>
<feature type="region of interest" description="Disordered" evidence="1">
    <location>
        <begin position="45"/>
        <end position="97"/>
    </location>
</feature>
<feature type="compositionally biased region" description="Acidic residues" evidence="1">
    <location>
        <begin position="364"/>
        <end position="375"/>
    </location>
</feature>
<proteinExistence type="predicted"/>
<evidence type="ECO:0000256" key="2">
    <source>
        <dbReference type="SAM" id="Phobius"/>
    </source>
</evidence>
<name>A0ABP0E0C0_9PEZI</name>
<sequence>MFSIAADRHPSSVRVPALSNLYRHALDTTKSPVSSSTNRFLVAYSTKSKPTHDTEKANEEAKAAGEKLLEPRPGEVTSESSRRHLVEPYEKSQKDPEVASSLKADVHSIQEALALTAVPRESYILGLGGTIPYFATSLSTIYLGWSLRHPYPTSSTFANSFLVSHDTAQYWLQLLEPIQLGYGAVILSFLGAVHWGMEYNEKTPNLERTRFRYALGVLAPVLAWPTLIMPVHFALTSQFLAFSIMYFADSRATALGWAPQWYGTYRFVLTFIVGSSILVSLIFRAKIDDAGENMSARLEKGMHQRGQAEEMFTEKWSKLEQKDIERAKKEAEEKKKQEAKEKKEKKDKGSEKGREGEESVKTEEEGDEDAKDADDDGKVEPEKDDDKGAEKEEGKDSKEEKGDDSGESEKVNKGKDEDANSSKKETEDGGEEMSK</sequence>
<dbReference type="InterPro" id="IPR021836">
    <property type="entry name" value="DUF3429"/>
</dbReference>
<reference evidence="3 4" key="1">
    <citation type="submission" date="2024-01" db="EMBL/GenBank/DDBJ databases">
        <authorList>
            <person name="Allen C."/>
            <person name="Tagirdzhanova G."/>
        </authorList>
    </citation>
    <scope>NUCLEOTIDE SEQUENCE [LARGE SCALE GENOMIC DNA]</scope>
    <source>
        <strain evidence="3 4">CBS 573.63</strain>
    </source>
</reference>
<comment type="caution">
    <text evidence="3">The sequence shown here is derived from an EMBL/GenBank/DDBJ whole genome shotgun (WGS) entry which is preliminary data.</text>
</comment>
<evidence type="ECO:0000256" key="1">
    <source>
        <dbReference type="SAM" id="MobiDB-lite"/>
    </source>
</evidence>
<keyword evidence="2" id="KW-0812">Transmembrane</keyword>
<gene>
    <name evidence="3" type="ORF">SEPCBS57363_005873</name>
</gene>
<feature type="compositionally biased region" description="Basic and acidic residues" evidence="1">
    <location>
        <begin position="327"/>
        <end position="363"/>
    </location>
</feature>